<sequence length="289" mass="32661">MSFRFVEDKIVYGEEDVPKFGELPFDHYVLENWDIASPKSESEQKADLVKAWLELGSQGRLRYHRMQEAVWSSGEVKLPEVPTGVPKNLQTPQQRAETGNESTSVMWVRTWYGDKDIERGQADAAYAKLCQHVGEDDEQFIKGNWAFENDERLADNIVAPTATGVTPSYVQELFNRYPDVLEGGGGLRGNVVEYIESGRMAGKQHFMMIIADKRACETGAVLLLAIDDFGKMMPQRLRVKAGAVHISNNNWMDGQGLNENFLEGEEGEQDYFLGDDAWTSPSFRIRPEN</sequence>
<organism evidence="1 2">
    <name type="scientific">Venustampulla echinocandica</name>
    <dbReference type="NCBI Taxonomy" id="2656787"/>
    <lineage>
        <taxon>Eukaryota</taxon>
        <taxon>Fungi</taxon>
        <taxon>Dikarya</taxon>
        <taxon>Ascomycota</taxon>
        <taxon>Pezizomycotina</taxon>
        <taxon>Leotiomycetes</taxon>
        <taxon>Helotiales</taxon>
        <taxon>Pleuroascaceae</taxon>
        <taxon>Venustampulla</taxon>
    </lineage>
</organism>
<evidence type="ECO:0000313" key="2">
    <source>
        <dbReference type="Proteomes" id="UP000254866"/>
    </source>
</evidence>
<dbReference type="AlphaFoldDB" id="A0A370TUN9"/>
<evidence type="ECO:0000313" key="1">
    <source>
        <dbReference type="EMBL" id="RDL39247.1"/>
    </source>
</evidence>
<dbReference type="RefSeq" id="XP_031871903.1">
    <property type="nucleotide sequence ID" value="XM_032012210.1"/>
</dbReference>
<gene>
    <name evidence="1" type="ORF">BP5553_03587</name>
</gene>
<reference evidence="1 2" key="1">
    <citation type="journal article" date="2018" name="IMA Fungus">
        <title>IMA Genome-F 9: Draft genome sequence of Annulohypoxylon stygium, Aspergillus mulundensis, Berkeleyomyces basicola (syn. Thielaviopsis basicola), Ceratocystis smalleyi, two Cercospora beticola strains, Coleophoma cylindrospora, Fusarium fracticaudum, Phialophora cf. hyalina, and Morchella septimelata.</title>
        <authorList>
            <person name="Wingfield B.D."/>
            <person name="Bills G.F."/>
            <person name="Dong Y."/>
            <person name="Huang W."/>
            <person name="Nel W.J."/>
            <person name="Swalarsk-Parry B.S."/>
            <person name="Vaghefi N."/>
            <person name="Wilken P.M."/>
            <person name="An Z."/>
            <person name="de Beer Z.W."/>
            <person name="De Vos L."/>
            <person name="Chen L."/>
            <person name="Duong T.A."/>
            <person name="Gao Y."/>
            <person name="Hammerbacher A."/>
            <person name="Kikkert J.R."/>
            <person name="Li Y."/>
            <person name="Li H."/>
            <person name="Li K."/>
            <person name="Li Q."/>
            <person name="Liu X."/>
            <person name="Ma X."/>
            <person name="Naidoo K."/>
            <person name="Pethybridge S.J."/>
            <person name="Sun J."/>
            <person name="Steenkamp E.T."/>
            <person name="van der Nest M.A."/>
            <person name="van Wyk S."/>
            <person name="Wingfield M.J."/>
            <person name="Xiong C."/>
            <person name="Yue Q."/>
            <person name="Zhang X."/>
        </authorList>
    </citation>
    <scope>NUCLEOTIDE SEQUENCE [LARGE SCALE GENOMIC DNA]</scope>
    <source>
        <strain evidence="1 2">BP 5553</strain>
    </source>
</reference>
<protein>
    <submittedName>
        <fullName evidence="1">Uncharacterized protein</fullName>
    </submittedName>
</protein>
<dbReference type="EMBL" id="NPIC01000002">
    <property type="protein sequence ID" value="RDL39247.1"/>
    <property type="molecule type" value="Genomic_DNA"/>
</dbReference>
<accession>A0A370TUN9</accession>
<proteinExistence type="predicted"/>
<keyword evidence="2" id="KW-1185">Reference proteome</keyword>
<dbReference type="Proteomes" id="UP000254866">
    <property type="component" value="Unassembled WGS sequence"/>
</dbReference>
<name>A0A370TUN9_9HELO</name>
<comment type="caution">
    <text evidence="1">The sequence shown here is derived from an EMBL/GenBank/DDBJ whole genome shotgun (WGS) entry which is preliminary data.</text>
</comment>
<dbReference type="GeneID" id="43596436"/>
<dbReference type="OrthoDB" id="3429738at2759"/>